<dbReference type="InterPro" id="IPR008775">
    <property type="entry name" value="Phytyl_CoA_dOase-like"/>
</dbReference>
<sequence length="327" mass="35037">MSADEPIRSRHTLLSLLPTSDYSIEVTCTEAECDSLTSNLTASLAAAGLTVLTPPLAFPLPVPLLPPYTPPASLPAVTRAYAKYGFSTLPTSLRPSPAAFACIKSGALAHAASVLSSVSRVLSLEPGNRVKFAEVMQRDKGRFDVDLFAAGIRVGGSPLGEFAARLAPWLPAVAAAIPGARLHRAGVVLSTGGGATGTQQWHADGPEAKSGGTALCCFLPLVDLDERTGYTSFWPGTHEHPQSKMLVRGAPDSLPEGCIWRGTCGAGEPLLYDYKVIHRGERNGMEEGEVRPIVYFVYGLDTFEEVNFTKDRMADWLRLRDKTNEEP</sequence>
<gene>
    <name evidence="1" type="ORF">TeGR_g12877</name>
</gene>
<dbReference type="Gene3D" id="2.60.120.620">
    <property type="entry name" value="q2cbj1_9rhob like domain"/>
    <property type="match status" value="1"/>
</dbReference>
<dbReference type="PANTHER" id="PTHR37563:SF2">
    <property type="entry name" value="PHYTANOYL-COA DIOXYGENASE FAMILY PROTEIN (AFU_ORTHOLOGUE AFUA_2G03330)"/>
    <property type="match status" value="1"/>
</dbReference>
<evidence type="ECO:0000313" key="1">
    <source>
        <dbReference type="EMBL" id="GMI53482.1"/>
    </source>
</evidence>
<accession>A0ABQ6NCA4</accession>
<evidence type="ECO:0008006" key="3">
    <source>
        <dbReference type="Google" id="ProtNLM"/>
    </source>
</evidence>
<organism evidence="1 2">
    <name type="scientific">Tetraparma gracilis</name>
    <dbReference type="NCBI Taxonomy" id="2962635"/>
    <lineage>
        <taxon>Eukaryota</taxon>
        <taxon>Sar</taxon>
        <taxon>Stramenopiles</taxon>
        <taxon>Ochrophyta</taxon>
        <taxon>Bolidophyceae</taxon>
        <taxon>Parmales</taxon>
        <taxon>Triparmaceae</taxon>
        <taxon>Tetraparma</taxon>
    </lineage>
</organism>
<evidence type="ECO:0000313" key="2">
    <source>
        <dbReference type="Proteomes" id="UP001165060"/>
    </source>
</evidence>
<dbReference type="Pfam" id="PF05721">
    <property type="entry name" value="PhyH"/>
    <property type="match status" value="1"/>
</dbReference>
<dbReference type="PANTHER" id="PTHR37563">
    <property type="entry name" value="PHYTANOYL-COA DIOXYGENASE FAMILY PROTEIN (AFU_ORTHOLOGUE AFUA_2G03330)"/>
    <property type="match status" value="1"/>
</dbReference>
<protein>
    <recommendedName>
        <fullName evidence="3">Phytanoyl-CoA dioxygenase</fullName>
    </recommendedName>
</protein>
<dbReference type="InterPro" id="IPR051961">
    <property type="entry name" value="Fungal_Metabolite_Diox"/>
</dbReference>
<comment type="caution">
    <text evidence="1">The sequence shown here is derived from an EMBL/GenBank/DDBJ whole genome shotgun (WGS) entry which is preliminary data.</text>
</comment>
<keyword evidence="2" id="KW-1185">Reference proteome</keyword>
<name>A0ABQ6NCA4_9STRA</name>
<dbReference type="Proteomes" id="UP001165060">
    <property type="component" value="Unassembled WGS sequence"/>
</dbReference>
<dbReference type="SUPFAM" id="SSF51197">
    <property type="entry name" value="Clavaminate synthase-like"/>
    <property type="match status" value="1"/>
</dbReference>
<dbReference type="EMBL" id="BRYB01006625">
    <property type="protein sequence ID" value="GMI53482.1"/>
    <property type="molecule type" value="Genomic_DNA"/>
</dbReference>
<reference evidence="1 2" key="1">
    <citation type="journal article" date="2023" name="Commun. Biol.">
        <title>Genome analysis of Parmales, the sister group of diatoms, reveals the evolutionary specialization of diatoms from phago-mixotrophs to photoautotrophs.</title>
        <authorList>
            <person name="Ban H."/>
            <person name="Sato S."/>
            <person name="Yoshikawa S."/>
            <person name="Yamada K."/>
            <person name="Nakamura Y."/>
            <person name="Ichinomiya M."/>
            <person name="Sato N."/>
            <person name="Blanc-Mathieu R."/>
            <person name="Endo H."/>
            <person name="Kuwata A."/>
            <person name="Ogata H."/>
        </authorList>
    </citation>
    <scope>NUCLEOTIDE SEQUENCE [LARGE SCALE GENOMIC DNA]</scope>
</reference>
<proteinExistence type="predicted"/>